<dbReference type="CDD" id="cd00293">
    <property type="entry name" value="USP-like"/>
    <property type="match status" value="1"/>
</dbReference>
<dbReference type="STRING" id="1565605.PG1C_06085"/>
<reference evidence="3 4" key="1">
    <citation type="journal article" date="2015" name="Genome Announc.">
        <title>Complete Genome Sequence of a Novel Bacterium within the Family Rhodocyclaceae That Degrades Polycyclic Aromatic Hydrocarbons.</title>
        <authorList>
            <person name="Singleton D.R."/>
            <person name="Dickey A.N."/>
            <person name="Scholl E.H."/>
            <person name="Wright F.A."/>
            <person name="Aitken M.D."/>
        </authorList>
    </citation>
    <scope>NUCLEOTIDE SEQUENCE [LARGE SCALE GENOMIC DNA]</scope>
    <source>
        <strain evidence="4">PG1-Ca6</strain>
    </source>
</reference>
<dbReference type="SUPFAM" id="SSF52402">
    <property type="entry name" value="Adenine nucleotide alpha hydrolases-like"/>
    <property type="match status" value="1"/>
</dbReference>
<comment type="similarity">
    <text evidence="1">Belongs to the universal stress protein A family.</text>
</comment>
<protein>
    <recommendedName>
        <fullName evidence="2">UspA domain-containing protein</fullName>
    </recommendedName>
</protein>
<dbReference type="PANTHER" id="PTHR46268:SF6">
    <property type="entry name" value="UNIVERSAL STRESS PROTEIN UP12"/>
    <property type="match status" value="1"/>
</dbReference>
<evidence type="ECO:0000256" key="1">
    <source>
        <dbReference type="ARBA" id="ARBA00008791"/>
    </source>
</evidence>
<dbReference type="InterPro" id="IPR006016">
    <property type="entry name" value="UspA"/>
</dbReference>
<dbReference type="Gene3D" id="3.40.50.620">
    <property type="entry name" value="HUPs"/>
    <property type="match status" value="1"/>
</dbReference>
<dbReference type="HOGENOM" id="CLU_049301_11_2_4"/>
<dbReference type="Pfam" id="PF00582">
    <property type="entry name" value="Usp"/>
    <property type="match status" value="1"/>
</dbReference>
<keyword evidence="4" id="KW-1185">Reference proteome</keyword>
<dbReference type="KEGG" id="rbu:PG1C_06085"/>
<dbReference type="Proteomes" id="UP000061603">
    <property type="component" value="Chromosome"/>
</dbReference>
<feature type="domain" description="UspA" evidence="2">
    <location>
        <begin position="1"/>
        <end position="139"/>
    </location>
</feature>
<dbReference type="InterPro" id="IPR014729">
    <property type="entry name" value="Rossmann-like_a/b/a_fold"/>
</dbReference>
<dbReference type="AlphaFoldDB" id="A0A0C5JLB2"/>
<evidence type="ECO:0000313" key="3">
    <source>
        <dbReference type="EMBL" id="AJP48146.1"/>
    </source>
</evidence>
<proteinExistence type="inferred from homology"/>
<dbReference type="PRINTS" id="PR01438">
    <property type="entry name" value="UNVRSLSTRESS"/>
</dbReference>
<dbReference type="PANTHER" id="PTHR46268">
    <property type="entry name" value="STRESS RESPONSE PROTEIN NHAX"/>
    <property type="match status" value="1"/>
</dbReference>
<accession>A0A0C5JLB2</accession>
<dbReference type="InterPro" id="IPR006015">
    <property type="entry name" value="Universal_stress_UspA"/>
</dbReference>
<gene>
    <name evidence="3" type="ORF">PG1C_06085</name>
</gene>
<organism evidence="3 4">
    <name type="scientific">Rugosibacter aromaticivorans</name>
    <dbReference type="NCBI Taxonomy" id="1565605"/>
    <lineage>
        <taxon>Bacteria</taxon>
        <taxon>Pseudomonadati</taxon>
        <taxon>Pseudomonadota</taxon>
        <taxon>Betaproteobacteria</taxon>
        <taxon>Nitrosomonadales</taxon>
        <taxon>Sterolibacteriaceae</taxon>
        <taxon>Rugosibacter</taxon>
    </lineage>
</organism>
<dbReference type="EMBL" id="CP010554">
    <property type="protein sequence ID" value="AJP48146.1"/>
    <property type="molecule type" value="Genomic_DNA"/>
</dbReference>
<evidence type="ECO:0000313" key="4">
    <source>
        <dbReference type="Proteomes" id="UP000061603"/>
    </source>
</evidence>
<evidence type="ECO:0000259" key="2">
    <source>
        <dbReference type="Pfam" id="PF00582"/>
    </source>
</evidence>
<name>A0A0C5JLB2_9PROT</name>
<dbReference type="RefSeq" id="WP_202636520.1">
    <property type="nucleotide sequence ID" value="NZ_CP010554.1"/>
</dbReference>
<sequence>MYRKILLAYDGSTFSTAALKQSAELAEVCKAELHLLSIAVTSGGMAIAEAAGAQDVCGQGEKELERLVASAVEELRGQRLTVITCIRYGDPAGEIAAYANQIKADLVVLGYAHRGILARWFQGSVSAKLLDHLPCSLLVATGTD</sequence>